<dbReference type="Proteomes" id="UP000275777">
    <property type="component" value="Chromosome"/>
</dbReference>
<proteinExistence type="predicted"/>
<organism evidence="1 2">
    <name type="scientific">Chromobacterium violaceum</name>
    <dbReference type="NCBI Taxonomy" id="536"/>
    <lineage>
        <taxon>Bacteria</taxon>
        <taxon>Pseudomonadati</taxon>
        <taxon>Pseudomonadota</taxon>
        <taxon>Betaproteobacteria</taxon>
        <taxon>Neisseriales</taxon>
        <taxon>Chromobacteriaceae</taxon>
        <taxon>Chromobacterium</taxon>
    </lineage>
</organism>
<protein>
    <submittedName>
        <fullName evidence="1">Uncharacterized protein</fullName>
    </submittedName>
</protein>
<dbReference type="AlphaFoldDB" id="A0A3S4J1G1"/>
<evidence type="ECO:0000313" key="1">
    <source>
        <dbReference type="EMBL" id="VEB43032.1"/>
    </source>
</evidence>
<dbReference type="EMBL" id="LR134182">
    <property type="protein sequence ID" value="VEB43032.1"/>
    <property type="molecule type" value="Genomic_DNA"/>
</dbReference>
<reference evidence="1 2" key="1">
    <citation type="submission" date="2018-12" db="EMBL/GenBank/DDBJ databases">
        <authorList>
            <consortium name="Pathogen Informatics"/>
        </authorList>
    </citation>
    <scope>NUCLEOTIDE SEQUENCE [LARGE SCALE GENOMIC DNA]</scope>
    <source>
        <strain evidence="1 2">NCTC9695</strain>
    </source>
</reference>
<evidence type="ECO:0000313" key="2">
    <source>
        <dbReference type="Proteomes" id="UP000275777"/>
    </source>
</evidence>
<accession>A0A3S4J1G1</accession>
<sequence length="96" mass="10283">MDGEVAVLGQKVLPHNQIEIDKKAQDAQSARVTILLNKPVGYVSGQAEDGYLPAAALIKPENRWPRMAAASASSHRTCAAWRPPVALTSTPSACWC</sequence>
<name>A0A3S4J1G1_CHRVL</name>
<gene>
    <name evidence="1" type="ORF">NCTC9695_03486</name>
</gene>